<dbReference type="Proteomes" id="UP000308652">
    <property type="component" value="Unassembled WGS sequence"/>
</dbReference>
<reference evidence="1 2" key="1">
    <citation type="journal article" date="2019" name="Nat. Ecol. Evol.">
        <title>Megaphylogeny resolves global patterns of mushroom evolution.</title>
        <authorList>
            <person name="Varga T."/>
            <person name="Krizsan K."/>
            <person name="Foldi C."/>
            <person name="Dima B."/>
            <person name="Sanchez-Garcia M."/>
            <person name="Sanchez-Ramirez S."/>
            <person name="Szollosi G.J."/>
            <person name="Szarkandi J.G."/>
            <person name="Papp V."/>
            <person name="Albert L."/>
            <person name="Andreopoulos W."/>
            <person name="Angelini C."/>
            <person name="Antonin V."/>
            <person name="Barry K.W."/>
            <person name="Bougher N.L."/>
            <person name="Buchanan P."/>
            <person name="Buyck B."/>
            <person name="Bense V."/>
            <person name="Catcheside P."/>
            <person name="Chovatia M."/>
            <person name="Cooper J."/>
            <person name="Damon W."/>
            <person name="Desjardin D."/>
            <person name="Finy P."/>
            <person name="Geml J."/>
            <person name="Haridas S."/>
            <person name="Hughes K."/>
            <person name="Justo A."/>
            <person name="Karasinski D."/>
            <person name="Kautmanova I."/>
            <person name="Kiss B."/>
            <person name="Kocsube S."/>
            <person name="Kotiranta H."/>
            <person name="LaButti K.M."/>
            <person name="Lechner B.E."/>
            <person name="Liimatainen K."/>
            <person name="Lipzen A."/>
            <person name="Lukacs Z."/>
            <person name="Mihaltcheva S."/>
            <person name="Morgado L.N."/>
            <person name="Niskanen T."/>
            <person name="Noordeloos M.E."/>
            <person name="Ohm R.A."/>
            <person name="Ortiz-Santana B."/>
            <person name="Ovrebo C."/>
            <person name="Racz N."/>
            <person name="Riley R."/>
            <person name="Savchenko A."/>
            <person name="Shiryaev A."/>
            <person name="Soop K."/>
            <person name="Spirin V."/>
            <person name="Szebenyi C."/>
            <person name="Tomsovsky M."/>
            <person name="Tulloss R.E."/>
            <person name="Uehling J."/>
            <person name="Grigoriev I.V."/>
            <person name="Vagvolgyi C."/>
            <person name="Papp T."/>
            <person name="Martin F.M."/>
            <person name="Miettinen O."/>
            <person name="Hibbett D.S."/>
            <person name="Nagy L.G."/>
        </authorList>
    </citation>
    <scope>NUCLEOTIDE SEQUENCE [LARGE SCALE GENOMIC DNA]</scope>
    <source>
        <strain evidence="1 2">CBS 166.37</strain>
    </source>
</reference>
<dbReference type="AlphaFoldDB" id="A0A5C3LS66"/>
<sequence>MSPLVSALTLNTPASATSGGSLLVTWETTPGDEAFSLLLSNPNEEFALANNVNPALGSITVTLPVVPPETAFHLVATKVDDVNTIFAASADFTVSS</sequence>
<accession>A0A5C3LS66</accession>
<evidence type="ECO:0000313" key="2">
    <source>
        <dbReference type="Proteomes" id="UP000308652"/>
    </source>
</evidence>
<proteinExistence type="predicted"/>
<dbReference type="EMBL" id="ML213617">
    <property type="protein sequence ID" value="TFK35964.1"/>
    <property type="molecule type" value="Genomic_DNA"/>
</dbReference>
<evidence type="ECO:0000313" key="1">
    <source>
        <dbReference type="EMBL" id="TFK35964.1"/>
    </source>
</evidence>
<dbReference type="OrthoDB" id="5420143at2759"/>
<organism evidence="1 2">
    <name type="scientific">Crucibulum laeve</name>
    <dbReference type="NCBI Taxonomy" id="68775"/>
    <lineage>
        <taxon>Eukaryota</taxon>
        <taxon>Fungi</taxon>
        <taxon>Dikarya</taxon>
        <taxon>Basidiomycota</taxon>
        <taxon>Agaricomycotina</taxon>
        <taxon>Agaricomycetes</taxon>
        <taxon>Agaricomycetidae</taxon>
        <taxon>Agaricales</taxon>
        <taxon>Agaricineae</taxon>
        <taxon>Nidulariaceae</taxon>
        <taxon>Crucibulum</taxon>
    </lineage>
</organism>
<protein>
    <recommendedName>
        <fullName evidence="3">Fibronectin type-III domain-containing protein</fullName>
    </recommendedName>
</protein>
<dbReference type="STRING" id="68775.A0A5C3LS66"/>
<keyword evidence="2" id="KW-1185">Reference proteome</keyword>
<evidence type="ECO:0008006" key="3">
    <source>
        <dbReference type="Google" id="ProtNLM"/>
    </source>
</evidence>
<name>A0A5C3LS66_9AGAR</name>
<gene>
    <name evidence="1" type="ORF">BDQ12DRAFT_725509</name>
</gene>